<dbReference type="InterPro" id="IPR021319">
    <property type="entry name" value="DUF2921"/>
</dbReference>
<feature type="transmembrane region" description="Helical" evidence="16">
    <location>
        <begin position="378"/>
        <end position="400"/>
    </location>
</feature>
<dbReference type="SMART" id="SM00744">
    <property type="entry name" value="RINGv"/>
    <property type="match status" value="1"/>
</dbReference>
<evidence type="ECO:0000256" key="6">
    <source>
        <dbReference type="ARBA" id="ARBA00022692"/>
    </source>
</evidence>
<gene>
    <name evidence="18" type="ORF">R1sor_003812</name>
</gene>
<dbReference type="GO" id="GO:0012505">
    <property type="term" value="C:endomembrane system"/>
    <property type="evidence" value="ECO:0007669"/>
    <property type="project" value="UniProtKB-SubCell"/>
</dbReference>
<dbReference type="CDD" id="cd23117">
    <property type="entry name" value="RING-H2_TUL1-like"/>
    <property type="match status" value="1"/>
</dbReference>
<dbReference type="InterPro" id="IPR001841">
    <property type="entry name" value="Znf_RING"/>
</dbReference>
<evidence type="ECO:0000256" key="11">
    <source>
        <dbReference type="ARBA" id="ARBA00022833"/>
    </source>
</evidence>
<accession>A0ABD3H649</accession>
<evidence type="ECO:0000256" key="13">
    <source>
        <dbReference type="ARBA" id="ARBA00023136"/>
    </source>
</evidence>
<evidence type="ECO:0000256" key="15">
    <source>
        <dbReference type="SAM" id="MobiDB-lite"/>
    </source>
</evidence>
<feature type="transmembrane region" description="Helical" evidence="16">
    <location>
        <begin position="421"/>
        <end position="440"/>
    </location>
</feature>
<evidence type="ECO:0000256" key="2">
    <source>
        <dbReference type="ARBA" id="ARBA00004127"/>
    </source>
</evidence>
<keyword evidence="13 16" id="KW-0472">Membrane</keyword>
<feature type="transmembrane region" description="Helical" evidence="16">
    <location>
        <begin position="505"/>
        <end position="525"/>
    </location>
</feature>
<evidence type="ECO:0000256" key="1">
    <source>
        <dbReference type="ARBA" id="ARBA00000900"/>
    </source>
</evidence>
<keyword evidence="11" id="KW-0862">Zinc</keyword>
<comment type="catalytic activity">
    <reaction evidence="1">
        <text>S-ubiquitinyl-[E2 ubiquitin-conjugating enzyme]-L-cysteine + [acceptor protein]-L-lysine = [E2 ubiquitin-conjugating enzyme]-L-cysteine + N(6)-ubiquitinyl-[acceptor protein]-L-lysine.</text>
        <dbReference type="EC" id="2.3.2.27"/>
    </reaction>
</comment>
<dbReference type="EC" id="2.3.2.27" evidence="4"/>
<dbReference type="PANTHER" id="PTHR22763">
    <property type="entry name" value="RING ZINC FINGER PROTEIN"/>
    <property type="match status" value="1"/>
</dbReference>
<dbReference type="PANTHER" id="PTHR22763:SF162">
    <property type="entry name" value="TRANSMEMBRANE E3 UBIQUITIN-PROTEIN LIGASE 1"/>
    <property type="match status" value="1"/>
</dbReference>
<dbReference type="SMART" id="SM00184">
    <property type="entry name" value="RING"/>
    <property type="match status" value="1"/>
</dbReference>
<name>A0ABD3H649_9MARC</name>
<feature type="transmembrane region" description="Helical" evidence="16">
    <location>
        <begin position="351"/>
        <end position="372"/>
    </location>
</feature>
<keyword evidence="7" id="KW-0479">Metal-binding</keyword>
<feature type="region of interest" description="Disordered" evidence="15">
    <location>
        <begin position="1"/>
        <end position="37"/>
    </location>
</feature>
<feature type="domain" description="RING-type" evidence="17">
    <location>
        <begin position="568"/>
        <end position="612"/>
    </location>
</feature>
<evidence type="ECO:0000256" key="16">
    <source>
        <dbReference type="SAM" id="Phobius"/>
    </source>
</evidence>
<reference evidence="18 19" key="1">
    <citation type="submission" date="2024-09" db="EMBL/GenBank/DDBJ databases">
        <title>Chromosome-scale assembly of Riccia sorocarpa.</title>
        <authorList>
            <person name="Paukszto L."/>
        </authorList>
    </citation>
    <scope>NUCLEOTIDE SEQUENCE [LARGE SCALE GENOMIC DNA]</scope>
    <source>
        <strain evidence="18">LP-2024</strain>
        <tissue evidence="18">Aerial parts of the thallus</tissue>
    </source>
</reference>
<dbReference type="GO" id="GO:0061630">
    <property type="term" value="F:ubiquitin protein ligase activity"/>
    <property type="evidence" value="ECO:0007669"/>
    <property type="project" value="UniProtKB-EC"/>
</dbReference>
<dbReference type="SUPFAM" id="SSF57850">
    <property type="entry name" value="RING/U-box"/>
    <property type="match status" value="1"/>
</dbReference>
<feature type="transmembrane region" description="Helical" evidence="16">
    <location>
        <begin position="64"/>
        <end position="81"/>
    </location>
</feature>
<evidence type="ECO:0000256" key="5">
    <source>
        <dbReference type="ARBA" id="ARBA00022679"/>
    </source>
</evidence>
<dbReference type="EMBL" id="JBJQOH010000006">
    <property type="protein sequence ID" value="KAL3685790.1"/>
    <property type="molecule type" value="Genomic_DNA"/>
</dbReference>
<evidence type="ECO:0000256" key="10">
    <source>
        <dbReference type="ARBA" id="ARBA00022786"/>
    </source>
</evidence>
<organism evidence="18 19">
    <name type="scientific">Riccia sorocarpa</name>
    <dbReference type="NCBI Taxonomy" id="122646"/>
    <lineage>
        <taxon>Eukaryota</taxon>
        <taxon>Viridiplantae</taxon>
        <taxon>Streptophyta</taxon>
        <taxon>Embryophyta</taxon>
        <taxon>Marchantiophyta</taxon>
        <taxon>Marchantiopsida</taxon>
        <taxon>Marchantiidae</taxon>
        <taxon>Marchantiales</taxon>
        <taxon>Ricciaceae</taxon>
        <taxon>Riccia</taxon>
    </lineage>
</organism>
<keyword evidence="10" id="KW-0833">Ubl conjugation pathway</keyword>
<evidence type="ECO:0000259" key="17">
    <source>
        <dbReference type="PROSITE" id="PS50089"/>
    </source>
</evidence>
<dbReference type="InterPro" id="IPR050731">
    <property type="entry name" value="HRD1_E3_ubiq-ligases"/>
</dbReference>
<evidence type="ECO:0000256" key="3">
    <source>
        <dbReference type="ARBA" id="ARBA00004906"/>
    </source>
</evidence>
<evidence type="ECO:0000256" key="7">
    <source>
        <dbReference type="ARBA" id="ARBA00022723"/>
    </source>
</evidence>
<keyword evidence="6 16" id="KW-0812">Transmembrane</keyword>
<protein>
    <recommendedName>
        <fullName evidence="4">RING-type E3 ubiquitin transferase</fullName>
        <ecNumber evidence="4">2.3.2.27</ecNumber>
    </recommendedName>
</protein>
<keyword evidence="19" id="KW-1185">Reference proteome</keyword>
<dbReference type="AlphaFoldDB" id="A0ABD3H649"/>
<evidence type="ECO:0000313" key="19">
    <source>
        <dbReference type="Proteomes" id="UP001633002"/>
    </source>
</evidence>
<feature type="transmembrane region" description="Helical" evidence="16">
    <location>
        <begin position="473"/>
        <end position="493"/>
    </location>
</feature>
<dbReference type="PROSITE" id="PS50089">
    <property type="entry name" value="ZF_RING_2"/>
    <property type="match status" value="1"/>
</dbReference>
<evidence type="ECO:0000256" key="8">
    <source>
        <dbReference type="ARBA" id="ARBA00022729"/>
    </source>
</evidence>
<feature type="compositionally biased region" description="Basic and acidic residues" evidence="15">
    <location>
        <begin position="1"/>
        <end position="18"/>
    </location>
</feature>
<evidence type="ECO:0000313" key="18">
    <source>
        <dbReference type="EMBL" id="KAL3685790.1"/>
    </source>
</evidence>
<comment type="subcellular location">
    <subcellularLocation>
        <location evidence="2">Endomembrane system</location>
        <topology evidence="2">Multi-pass membrane protein</topology>
    </subcellularLocation>
</comment>
<dbReference type="Pfam" id="PF13639">
    <property type="entry name" value="zf-RING_2"/>
    <property type="match status" value="1"/>
</dbReference>
<proteinExistence type="predicted"/>
<evidence type="ECO:0000256" key="12">
    <source>
        <dbReference type="ARBA" id="ARBA00022989"/>
    </source>
</evidence>
<feature type="transmembrane region" description="Helical" evidence="16">
    <location>
        <begin position="312"/>
        <end position="331"/>
    </location>
</feature>
<evidence type="ECO:0000256" key="14">
    <source>
        <dbReference type="PROSITE-ProRule" id="PRU00175"/>
    </source>
</evidence>
<comment type="caution">
    <text evidence="18">The sequence shown here is derived from an EMBL/GenBank/DDBJ whole genome shotgun (WGS) entry which is preliminary data.</text>
</comment>
<dbReference type="Proteomes" id="UP001633002">
    <property type="component" value="Unassembled WGS sequence"/>
</dbReference>
<feature type="transmembrane region" description="Helical" evidence="16">
    <location>
        <begin position="446"/>
        <end position="466"/>
    </location>
</feature>
<keyword evidence="5" id="KW-0808">Transferase</keyword>
<dbReference type="Pfam" id="PF11145">
    <property type="entry name" value="DUF2921"/>
    <property type="match status" value="1"/>
</dbReference>
<dbReference type="Gene3D" id="3.30.40.10">
    <property type="entry name" value="Zinc/RING finger domain, C3HC4 (zinc finger)"/>
    <property type="match status" value="1"/>
</dbReference>
<dbReference type="InterPro" id="IPR013083">
    <property type="entry name" value="Znf_RING/FYVE/PHD"/>
</dbReference>
<evidence type="ECO:0000256" key="4">
    <source>
        <dbReference type="ARBA" id="ARBA00012483"/>
    </source>
</evidence>
<dbReference type="GO" id="GO:0008270">
    <property type="term" value="F:zinc ion binding"/>
    <property type="evidence" value="ECO:0007669"/>
    <property type="project" value="UniProtKB-KW"/>
</dbReference>
<keyword evidence="12 16" id="KW-1133">Transmembrane helix</keyword>
<sequence>MRIRRQGEGKKTGEDMHSVHSVSTQARNLPNRDPRLGDRRAIRISSPELGNRFFSTIRCHQRKAFIVAVLAWLGLLCVLLERTAAVRPLKEKGLGVEHSSFLDQWLVSEGSGGIGPYPMLNISGTYKGTWYVRNNTGRFSDFQETSGNLIFELTSSPTDIRGVHYVQGEVVIQDGNYRSDGDLQMKMEGVYVWPFRQLRMVLSTNVDRDRKFGNDFAQASPYHLVFQDSPRDRFRRNDRSGSMAELRRHCKIQMVTQVSAVVSDYKSGKREPQVCEMQGFMEGPMVDDDGECFSPLAVNATSVNVEVYYNKAVNYTLMVTFISFLQVLFLIRQMEHSNTQSGTAKVSLLMIGQQAIMDAYLCLLHLTAGILLESLFNAFATAAFFKFVIFSIFEMRYLLAIWKARRPVNSGEGWEAMRRELSVLYSRFYGFLLGGILIMYELHSLLRYVLILFYSFWIPQIVANVVRDLRKPLHPYYILGMTVTRLAIPLYTFGCPHNFMRVETSFTWCISLVGLMLFQAGVLLLQHYMGARCFIPRQLLPEKYCYHRGVDRSTLASGGETEALVIDCVICMASVDTGSRSTEYMVTPCDHIFHSGCLQRWMDIKMECPTCRRALPPV</sequence>
<keyword evidence="9 14" id="KW-0863">Zinc-finger</keyword>
<evidence type="ECO:0000256" key="9">
    <source>
        <dbReference type="ARBA" id="ARBA00022771"/>
    </source>
</evidence>
<dbReference type="InterPro" id="IPR011016">
    <property type="entry name" value="Znf_RING-CH"/>
</dbReference>
<comment type="pathway">
    <text evidence="3">Protein modification; protein ubiquitination.</text>
</comment>
<keyword evidence="8" id="KW-0732">Signal</keyword>